<dbReference type="Proteomes" id="UP001153148">
    <property type="component" value="Unassembled WGS sequence"/>
</dbReference>
<accession>A0ABN7P4H4</accession>
<reference evidence="2" key="1">
    <citation type="submission" date="2021-03" db="EMBL/GenBank/DDBJ databases">
        <authorList>
            <person name="Tran Van P."/>
        </authorList>
    </citation>
    <scope>NUCLEOTIDE SEQUENCE</scope>
</reference>
<evidence type="ECO:0000313" key="3">
    <source>
        <dbReference type="Proteomes" id="UP001153148"/>
    </source>
</evidence>
<feature type="region of interest" description="Disordered" evidence="1">
    <location>
        <begin position="354"/>
        <end position="373"/>
    </location>
</feature>
<gene>
    <name evidence="2" type="ORF">TPAB3V08_LOCUS8278</name>
</gene>
<dbReference type="EMBL" id="CAJPIN010015432">
    <property type="protein sequence ID" value="CAG2061324.1"/>
    <property type="molecule type" value="Genomic_DNA"/>
</dbReference>
<proteinExistence type="predicted"/>
<organism evidence="2 3">
    <name type="scientific">Timema podura</name>
    <name type="common">Walking stick</name>
    <dbReference type="NCBI Taxonomy" id="61482"/>
    <lineage>
        <taxon>Eukaryota</taxon>
        <taxon>Metazoa</taxon>
        <taxon>Ecdysozoa</taxon>
        <taxon>Arthropoda</taxon>
        <taxon>Hexapoda</taxon>
        <taxon>Insecta</taxon>
        <taxon>Pterygota</taxon>
        <taxon>Neoptera</taxon>
        <taxon>Polyneoptera</taxon>
        <taxon>Phasmatodea</taxon>
        <taxon>Timematodea</taxon>
        <taxon>Timematoidea</taxon>
        <taxon>Timematidae</taxon>
        <taxon>Timema</taxon>
    </lineage>
</organism>
<evidence type="ECO:0000313" key="2">
    <source>
        <dbReference type="EMBL" id="CAG2061324.1"/>
    </source>
</evidence>
<sequence>MVPFRVCVSINNITRHEVKYIYILPRGVVVSAPDYETRGLWLDSRLFDKDYDYLSKTAVHHEQFLSEWNTNCSVLFDAAIDQANPPSAPSSPQPPHLYPSHSFFTPYMKIWLLILMTYFTTMNDINAAIPISRADTFLRDDPVPCIETIQVGCDLNNESPETFDPTIVTQKYYVDKEKHISSPLREAENSLINIKALPPLTSSLPIIINGITLSPHTIVFMSYVIFIVYSSAALNYSCDEDVLLTAPASCFKTAKVPSVVESTISNTEDKISSSFTSTQISFDIKEYFSPRELGSSNNEEGNTKSLFTDASSSYENQLDTSITKEKLLSSSNDARAIYKTKDYSSLEDSYFPKTKEKTSISSSNSEEKLSYTSLTEDGILSTHNNARAIYKTKEDSSFEESNSPRTEDKTSISLSSSEEKQSYTSLTKDGILSTHNNARAIYKTKEDSSFEELYSPRTEERTLISFNISKTNSEDSSSIKPTYSKNEEKISFLTTTGSTINIYYLINATSSNK</sequence>
<evidence type="ECO:0000256" key="1">
    <source>
        <dbReference type="SAM" id="MobiDB-lite"/>
    </source>
</evidence>
<protein>
    <submittedName>
        <fullName evidence="2">Uncharacterized protein</fullName>
    </submittedName>
</protein>
<name>A0ABN7P4H4_TIMPD</name>
<feature type="non-terminal residue" evidence="2">
    <location>
        <position position="513"/>
    </location>
</feature>
<comment type="caution">
    <text evidence="2">The sequence shown here is derived from an EMBL/GenBank/DDBJ whole genome shotgun (WGS) entry which is preliminary data.</text>
</comment>
<feature type="compositionally biased region" description="Low complexity" evidence="1">
    <location>
        <begin position="411"/>
        <end position="426"/>
    </location>
</feature>
<feature type="region of interest" description="Disordered" evidence="1">
    <location>
        <begin position="392"/>
        <end position="428"/>
    </location>
</feature>
<keyword evidence="3" id="KW-1185">Reference proteome</keyword>